<dbReference type="OrthoDB" id="9763467at2"/>
<dbReference type="RefSeq" id="WP_124028804.1">
    <property type="nucleotide sequence ID" value="NZ_JBHRSN010000014.1"/>
</dbReference>
<dbReference type="InterPro" id="IPR013507">
    <property type="entry name" value="DNA_mismatch_S5_2-like"/>
</dbReference>
<evidence type="ECO:0000256" key="3">
    <source>
        <dbReference type="ARBA" id="ARBA00022763"/>
    </source>
</evidence>
<evidence type="ECO:0000256" key="1">
    <source>
        <dbReference type="ARBA" id="ARBA00006082"/>
    </source>
</evidence>
<evidence type="ECO:0000313" key="8">
    <source>
        <dbReference type="Proteomes" id="UP000275281"/>
    </source>
</evidence>
<dbReference type="GO" id="GO:0004519">
    <property type="term" value="F:endonuclease activity"/>
    <property type="evidence" value="ECO:0007669"/>
    <property type="project" value="UniProtKB-KW"/>
</dbReference>
<dbReference type="SUPFAM" id="SSF54211">
    <property type="entry name" value="Ribosomal protein S5 domain 2-like"/>
    <property type="match status" value="1"/>
</dbReference>
<comment type="caution">
    <text evidence="7">The sequence shown here is derived from an EMBL/GenBank/DDBJ whole genome shotgun (WGS) entry which is preliminary data.</text>
</comment>
<dbReference type="PANTHER" id="PTHR10073">
    <property type="entry name" value="DNA MISMATCH REPAIR PROTEIN MLH, PMS, MUTL"/>
    <property type="match status" value="1"/>
</dbReference>
<dbReference type="SUPFAM" id="SSF55874">
    <property type="entry name" value="ATPase domain of HSP90 chaperone/DNA topoisomerase II/histidine kinase"/>
    <property type="match status" value="1"/>
</dbReference>
<evidence type="ECO:0000256" key="4">
    <source>
        <dbReference type="ARBA" id="ARBA00023204"/>
    </source>
</evidence>
<keyword evidence="8" id="KW-1185">Reference proteome</keyword>
<dbReference type="Pfam" id="PF01119">
    <property type="entry name" value="DNA_mis_repair"/>
    <property type="match status" value="1"/>
</dbReference>
<comment type="similarity">
    <text evidence="1 5">Belongs to the DNA mismatch repair MutL/HexB family.</text>
</comment>
<evidence type="ECO:0000256" key="2">
    <source>
        <dbReference type="ARBA" id="ARBA00021975"/>
    </source>
</evidence>
<dbReference type="HAMAP" id="MF_00149">
    <property type="entry name" value="DNA_mis_repair"/>
    <property type="match status" value="1"/>
</dbReference>
<dbReference type="InterPro" id="IPR037198">
    <property type="entry name" value="MutL_C_sf"/>
</dbReference>
<evidence type="ECO:0000256" key="5">
    <source>
        <dbReference type="HAMAP-Rule" id="MF_00149"/>
    </source>
</evidence>
<dbReference type="FunFam" id="3.30.565.10:FF:000003">
    <property type="entry name" value="DNA mismatch repair endonuclease MutL"/>
    <property type="match status" value="1"/>
</dbReference>
<proteinExistence type="inferred from homology"/>
<dbReference type="AlphaFoldDB" id="A0A3N5XWM5"/>
<reference evidence="7 8" key="1">
    <citation type="submission" date="2018-11" db="EMBL/GenBank/DDBJ databases">
        <authorList>
            <person name="Ye M.-Q."/>
            <person name="Du Z.-J."/>
        </authorList>
    </citation>
    <scope>NUCLEOTIDE SEQUENCE [LARGE SCALE GENOMIC DNA]</scope>
    <source>
        <strain evidence="7 8">U0105</strain>
    </source>
</reference>
<dbReference type="InterPro" id="IPR020568">
    <property type="entry name" value="Ribosomal_Su5_D2-typ_SF"/>
</dbReference>
<dbReference type="GO" id="GO:0032300">
    <property type="term" value="C:mismatch repair complex"/>
    <property type="evidence" value="ECO:0007669"/>
    <property type="project" value="InterPro"/>
</dbReference>
<dbReference type="InterPro" id="IPR002099">
    <property type="entry name" value="MutL/Mlh/PMS"/>
</dbReference>
<keyword evidence="7" id="KW-0540">Nuclease</keyword>
<dbReference type="Proteomes" id="UP000275281">
    <property type="component" value="Unassembled WGS sequence"/>
</dbReference>
<keyword evidence="7" id="KW-0255">Endonuclease</keyword>
<dbReference type="InterPro" id="IPR036890">
    <property type="entry name" value="HATPase_C_sf"/>
</dbReference>
<sequence length="562" mass="62374">MPILKLPIQLANQIAAGEVVERPSSVVKELVENSLDAGASSIEIDIERGGHKRIRIRDDGTGIPKEELTLALSPHATSKIASLEDLEAIGSLGFRGEALASISAVSRLTLTTKPQAQSEAWSAYAQGREMGVEIEPAAHPDGTTIDVVDLFYNTPARRKFLRAEKTEFQHIEDTVKRIALSRPFITFVLKHNGKVVKRFLGNKKQALENRISQVCGKGFLDQAVYASVEYDGVTLNGWIGARSAMRSSTDMQFCFVNGRAMRDKLLLHAIRQAYETVYCDIEQPSYVLFLNLSPEEVDVNVHPAKHEVRFHNARQIHDLVCKCIQDALVEDEGATLPIQSPTASHDYIRPLEKTSPEPVGSVSDGQVKRELGSARSFSAGALSRQAAMGYQRLMTATPSTSLTYRAVDHHGLVFLGDEDIQWIGADRLVKKWLNSIDLAASVSQPLLMPVSLQQTEVNVCIETLENTAFVVAKQSGKLILKEVPSVFRALHWVKLFPLLCEKYIDSEQTLIDEMSSLLCEEEHGQTLAITWFMQLSRDEQDEIVKDLKVSKPLSALPEWFSS</sequence>
<dbReference type="InterPro" id="IPR020667">
    <property type="entry name" value="DNA_mismatch_repair_MutL"/>
</dbReference>
<dbReference type="InterPro" id="IPR014762">
    <property type="entry name" value="DNA_mismatch_repair_CS"/>
</dbReference>
<evidence type="ECO:0000259" key="6">
    <source>
        <dbReference type="SMART" id="SM01340"/>
    </source>
</evidence>
<dbReference type="GO" id="GO:0140664">
    <property type="term" value="F:ATP-dependent DNA damage sensor activity"/>
    <property type="evidence" value="ECO:0007669"/>
    <property type="project" value="InterPro"/>
</dbReference>
<protein>
    <recommendedName>
        <fullName evidence="2 5">DNA mismatch repair protein MutL</fullName>
    </recommendedName>
</protein>
<feature type="domain" description="DNA mismatch repair protein S5" evidence="6">
    <location>
        <begin position="211"/>
        <end position="329"/>
    </location>
</feature>
<dbReference type="GO" id="GO:0005524">
    <property type="term" value="F:ATP binding"/>
    <property type="evidence" value="ECO:0007669"/>
    <property type="project" value="InterPro"/>
</dbReference>
<dbReference type="InterPro" id="IPR014721">
    <property type="entry name" value="Ribsml_uS5_D2-typ_fold_subgr"/>
</dbReference>
<gene>
    <name evidence="5 7" type="primary">mutL</name>
    <name evidence="7" type="ORF">DRW07_15220</name>
</gene>
<dbReference type="InterPro" id="IPR038973">
    <property type="entry name" value="MutL/Mlh/Pms-like"/>
</dbReference>
<organism evidence="7 8">
    <name type="scientific">Alteromonas sediminis</name>
    <dbReference type="NCBI Taxonomy" id="2259342"/>
    <lineage>
        <taxon>Bacteria</taxon>
        <taxon>Pseudomonadati</taxon>
        <taxon>Pseudomonadota</taxon>
        <taxon>Gammaproteobacteria</taxon>
        <taxon>Alteromonadales</taxon>
        <taxon>Alteromonadaceae</taxon>
        <taxon>Alteromonas/Salinimonas group</taxon>
        <taxon>Alteromonas</taxon>
    </lineage>
</organism>
<evidence type="ECO:0000313" key="7">
    <source>
        <dbReference type="EMBL" id="RPJ65257.1"/>
    </source>
</evidence>
<dbReference type="SUPFAM" id="SSF118116">
    <property type="entry name" value="DNA mismatch repair protein MutL"/>
    <property type="match status" value="1"/>
</dbReference>
<name>A0A3N5XWM5_9ALTE</name>
<dbReference type="Gene3D" id="3.30.565.10">
    <property type="entry name" value="Histidine kinase-like ATPase, C-terminal domain"/>
    <property type="match status" value="1"/>
</dbReference>
<dbReference type="PROSITE" id="PS00058">
    <property type="entry name" value="DNA_MISMATCH_REPAIR_1"/>
    <property type="match status" value="1"/>
</dbReference>
<keyword evidence="3 5" id="KW-0227">DNA damage</keyword>
<dbReference type="PANTHER" id="PTHR10073:SF12">
    <property type="entry name" value="DNA MISMATCH REPAIR PROTEIN MLH1"/>
    <property type="match status" value="1"/>
</dbReference>
<dbReference type="GO" id="GO:0030983">
    <property type="term" value="F:mismatched DNA binding"/>
    <property type="evidence" value="ECO:0007669"/>
    <property type="project" value="InterPro"/>
</dbReference>
<keyword evidence="4 5" id="KW-0234">DNA repair</keyword>
<dbReference type="GO" id="GO:0016887">
    <property type="term" value="F:ATP hydrolysis activity"/>
    <property type="evidence" value="ECO:0007669"/>
    <property type="project" value="InterPro"/>
</dbReference>
<dbReference type="Gene3D" id="3.30.230.10">
    <property type="match status" value="1"/>
</dbReference>
<dbReference type="GO" id="GO:0006298">
    <property type="term" value="P:mismatch repair"/>
    <property type="evidence" value="ECO:0007669"/>
    <property type="project" value="UniProtKB-UniRule"/>
</dbReference>
<dbReference type="SMART" id="SM01340">
    <property type="entry name" value="DNA_mis_repair"/>
    <property type="match status" value="1"/>
</dbReference>
<dbReference type="EMBL" id="RPOK01000005">
    <property type="protein sequence ID" value="RPJ65257.1"/>
    <property type="molecule type" value="Genomic_DNA"/>
</dbReference>
<dbReference type="NCBIfam" id="TIGR00585">
    <property type="entry name" value="mutl"/>
    <property type="match status" value="1"/>
</dbReference>
<dbReference type="CDD" id="cd03482">
    <property type="entry name" value="MutL_Trans_MutL"/>
    <property type="match status" value="1"/>
</dbReference>
<dbReference type="Pfam" id="PF13589">
    <property type="entry name" value="HATPase_c_3"/>
    <property type="match status" value="1"/>
</dbReference>
<accession>A0A3N5XWM5</accession>
<comment type="function">
    <text evidence="5">This protein is involved in the repair of mismatches in DNA. It is required for dam-dependent methyl-directed DNA mismatch repair. May act as a 'molecular matchmaker', a protein that promotes the formation of a stable complex between two or more DNA-binding proteins in an ATP-dependent manner without itself being part of a final effector complex.</text>
</comment>
<dbReference type="CDD" id="cd16926">
    <property type="entry name" value="HATPase_MutL-MLH-PMS-like"/>
    <property type="match status" value="1"/>
</dbReference>
<keyword evidence="7" id="KW-0378">Hydrolase</keyword>